<keyword evidence="1" id="KW-0812">Transmembrane</keyword>
<evidence type="ECO:0000313" key="2">
    <source>
        <dbReference type="EMBL" id="DAF94509.1"/>
    </source>
</evidence>
<name>A0A8S5UJ43_9CAUD</name>
<keyword evidence="1" id="KW-0472">Membrane</keyword>
<evidence type="ECO:0008006" key="3">
    <source>
        <dbReference type="Google" id="ProtNLM"/>
    </source>
</evidence>
<evidence type="ECO:0000256" key="1">
    <source>
        <dbReference type="SAM" id="Phobius"/>
    </source>
</evidence>
<reference evidence="2" key="1">
    <citation type="journal article" date="2021" name="Proc. Natl. Acad. Sci. U.S.A.">
        <title>A Catalog of Tens of Thousands of Viruses from Human Metagenomes Reveals Hidden Associations with Chronic Diseases.</title>
        <authorList>
            <person name="Tisza M.J."/>
            <person name="Buck C.B."/>
        </authorList>
    </citation>
    <scope>NUCLEOTIDE SEQUENCE</scope>
    <source>
        <strain evidence="2">CtTDf8</strain>
    </source>
</reference>
<dbReference type="EMBL" id="BK016093">
    <property type="protein sequence ID" value="DAF94509.1"/>
    <property type="molecule type" value="Genomic_DNA"/>
</dbReference>
<sequence length="122" mass="13558">MRILRSTPFVLLYISVAILVAGCVLGGMKEAFKPFDVELVAGALGGVGAIFTMITTSLAGYYLYKKNRGWKDRGGRRWKLRLSSRAKSPNQFISSASTVGVYSKWTRLLTMPIWAGCFRRTT</sequence>
<feature type="transmembrane region" description="Helical" evidence="1">
    <location>
        <begin position="9"/>
        <end position="28"/>
    </location>
</feature>
<feature type="transmembrane region" description="Helical" evidence="1">
    <location>
        <begin position="40"/>
        <end position="64"/>
    </location>
</feature>
<accession>A0A8S5UJ43</accession>
<organism evidence="2">
    <name type="scientific">Siphoviridae sp. ctTDf8</name>
    <dbReference type="NCBI Taxonomy" id="2825517"/>
    <lineage>
        <taxon>Viruses</taxon>
        <taxon>Duplodnaviria</taxon>
        <taxon>Heunggongvirae</taxon>
        <taxon>Uroviricota</taxon>
        <taxon>Caudoviricetes</taxon>
    </lineage>
</organism>
<dbReference type="PROSITE" id="PS51257">
    <property type="entry name" value="PROKAR_LIPOPROTEIN"/>
    <property type="match status" value="1"/>
</dbReference>
<proteinExistence type="predicted"/>
<keyword evidence="1" id="KW-1133">Transmembrane helix</keyword>
<protein>
    <recommendedName>
        <fullName evidence="3">Lipoprotein</fullName>
    </recommendedName>
</protein>